<dbReference type="Proteomes" id="UP001190926">
    <property type="component" value="Unassembled WGS sequence"/>
</dbReference>
<dbReference type="PANTHER" id="PTHR36790">
    <property type="entry name" value="MYELIN TRANSCRIPTION FACTOR"/>
    <property type="match status" value="1"/>
</dbReference>
<evidence type="ECO:0000313" key="2">
    <source>
        <dbReference type="EMBL" id="KAH6824733.1"/>
    </source>
</evidence>
<comment type="caution">
    <text evidence="2">The sequence shown here is derived from an EMBL/GenBank/DDBJ whole genome shotgun (WGS) entry which is preliminary data.</text>
</comment>
<gene>
    <name evidence="2" type="ORF">C2S53_009706</name>
</gene>
<dbReference type="AlphaFoldDB" id="A0AAD4J157"/>
<feature type="compositionally biased region" description="Polar residues" evidence="1">
    <location>
        <begin position="18"/>
        <end position="27"/>
    </location>
</feature>
<keyword evidence="3" id="KW-1185">Reference proteome</keyword>
<feature type="compositionally biased region" description="Basic and acidic residues" evidence="1">
    <location>
        <begin position="36"/>
        <end position="46"/>
    </location>
</feature>
<evidence type="ECO:0000313" key="3">
    <source>
        <dbReference type="Proteomes" id="UP001190926"/>
    </source>
</evidence>
<accession>A0AAD4J157</accession>
<organism evidence="2 3">
    <name type="scientific">Perilla frutescens var. hirtella</name>
    <name type="common">Perilla citriodora</name>
    <name type="synonym">Perilla setoyensis</name>
    <dbReference type="NCBI Taxonomy" id="608512"/>
    <lineage>
        <taxon>Eukaryota</taxon>
        <taxon>Viridiplantae</taxon>
        <taxon>Streptophyta</taxon>
        <taxon>Embryophyta</taxon>
        <taxon>Tracheophyta</taxon>
        <taxon>Spermatophyta</taxon>
        <taxon>Magnoliopsida</taxon>
        <taxon>eudicotyledons</taxon>
        <taxon>Gunneridae</taxon>
        <taxon>Pentapetalae</taxon>
        <taxon>asterids</taxon>
        <taxon>lamiids</taxon>
        <taxon>Lamiales</taxon>
        <taxon>Lamiaceae</taxon>
        <taxon>Nepetoideae</taxon>
        <taxon>Elsholtzieae</taxon>
        <taxon>Perilla</taxon>
    </lineage>
</organism>
<proteinExistence type="predicted"/>
<sequence>MVVLVAQAPITGRKPLQPRNSSSSPLDTNPKPKPKPNLDENNKENVHNYSTPAKKEKEHHFQISELLDASLAEELSAIRQKLERLRIDKDKTDEMLRGRSLLLDSQMKELVDRGVLQKQLEIEVDRLFRLKEIKLSCCKSMSPIRSLRQKEQASKIQTES</sequence>
<protein>
    <submittedName>
        <fullName evidence="2">Uncharacterized protein</fullName>
    </submittedName>
</protein>
<dbReference type="PANTHER" id="PTHR36790:SF1">
    <property type="entry name" value="MYELIN TRANSCRIPTION FACTOR"/>
    <property type="match status" value="1"/>
</dbReference>
<evidence type="ECO:0000256" key="1">
    <source>
        <dbReference type="SAM" id="MobiDB-lite"/>
    </source>
</evidence>
<reference evidence="2 3" key="1">
    <citation type="journal article" date="2021" name="Nat. Commun.">
        <title>Incipient diploidization of the medicinal plant Perilla within 10,000 years.</title>
        <authorList>
            <person name="Zhang Y."/>
            <person name="Shen Q."/>
            <person name="Leng L."/>
            <person name="Zhang D."/>
            <person name="Chen S."/>
            <person name="Shi Y."/>
            <person name="Ning Z."/>
            <person name="Chen S."/>
        </authorList>
    </citation>
    <scope>NUCLEOTIDE SEQUENCE [LARGE SCALE GENOMIC DNA]</scope>
    <source>
        <strain evidence="3">cv. PC099</strain>
    </source>
</reference>
<feature type="region of interest" description="Disordered" evidence="1">
    <location>
        <begin position="1"/>
        <end position="60"/>
    </location>
</feature>
<dbReference type="EMBL" id="SDAM02000322">
    <property type="protein sequence ID" value="KAH6824733.1"/>
    <property type="molecule type" value="Genomic_DNA"/>
</dbReference>
<name>A0AAD4J157_PERFH</name>